<comment type="subunit">
    <text evidence="9">Part of the signal recognition particle protein translocation system, which is composed of SRP and FtsY. SRP is a ribonucleoprotein composed of Ffh and a 4.5S RNA molecule.</text>
</comment>
<keyword evidence="7 9" id="KW-0687">Ribonucleoprotein</keyword>
<evidence type="ECO:0000313" key="12">
    <source>
        <dbReference type="EMBL" id="PWK15435.1"/>
    </source>
</evidence>
<sequence>MFDTLTERLSSSLRNIVGTGQLTEDNIKDTLREVRMALLEADVALPVTRDFVKRVKEQALGAEVLKELAPGQAFVKIVHDELTEMMGSANQQLEMTGKPPVVYLLAGLQGAGKTTTAGKLAKFLQERHKKKVMLVSADVYRPAAIAQLEQVAGQVNAKFVNSSSDENPIDIALRAIEEAKIQYQDILIIDTAGRLAIDETMMAEIKALTAAVNPSETLFVVDAMTGQDAANTAKAFNDALPLTGVILTKTDGDARGGAALSVRAITGKPIKFLGRGEKLDALELFHPERIAQRILGMGDVLSLVEEVEQKIDRDKAEKMAKKMQKGGDFDLEDLLTQFQQMKSMGGMAGFLDKMPGMGGSDMQKAVEDAKPEEKVREMEALINSMTPFERKNPDKINPSRKRRIAAGSGREIQDVNRLLKQHKQMAKMMKMISKPEGISKMMKSMQGLMGGGGAGGGGAGGGGGGPLFGGGGQQGGVKDVNPQQMAKQMGLDPNNMPSTEEMQKQMQKMQNQAPKKFKTRF</sequence>
<dbReference type="InterPro" id="IPR004125">
    <property type="entry name" value="Signal_recog_particle_SRP54_M"/>
</dbReference>
<keyword evidence="6 9" id="KW-0733">Signal recognition particle</keyword>
<evidence type="ECO:0000256" key="2">
    <source>
        <dbReference type="ARBA" id="ARBA00022741"/>
    </source>
</evidence>
<dbReference type="InterPro" id="IPR013822">
    <property type="entry name" value="Signal_recog_particl_SRP54_hlx"/>
</dbReference>
<dbReference type="NCBIfam" id="TIGR00959">
    <property type="entry name" value="ffh"/>
    <property type="match status" value="1"/>
</dbReference>
<feature type="binding site" evidence="9">
    <location>
        <begin position="190"/>
        <end position="194"/>
    </location>
    <ligand>
        <name>GTP</name>
        <dbReference type="ChEBI" id="CHEBI:37565"/>
    </ligand>
</feature>
<dbReference type="PANTHER" id="PTHR11564:SF5">
    <property type="entry name" value="SIGNAL RECOGNITION PARTICLE SUBUNIT SRP54"/>
    <property type="match status" value="1"/>
</dbReference>
<dbReference type="PROSITE" id="PS00300">
    <property type="entry name" value="SRP54"/>
    <property type="match status" value="1"/>
</dbReference>
<dbReference type="GO" id="GO:0048500">
    <property type="term" value="C:signal recognition particle"/>
    <property type="evidence" value="ECO:0007669"/>
    <property type="project" value="UniProtKB-UniRule"/>
</dbReference>
<feature type="domain" description="SRP54-type proteins GTP-binding" evidence="11">
    <location>
        <begin position="269"/>
        <end position="282"/>
    </location>
</feature>
<dbReference type="EC" id="3.6.5.4" evidence="9"/>
<feature type="compositionally biased region" description="Gly residues" evidence="10">
    <location>
        <begin position="450"/>
        <end position="475"/>
    </location>
</feature>
<keyword evidence="9" id="KW-0963">Cytoplasm</keyword>
<keyword evidence="2 9" id="KW-0547">Nucleotide-binding</keyword>
<keyword evidence="4 9" id="KW-0694">RNA-binding</keyword>
<proteinExistence type="inferred from homology"/>
<dbReference type="AlphaFoldDB" id="A0A2V2A6C4"/>
<name>A0A2V2A6C4_PSYIM</name>
<evidence type="ECO:0000313" key="13">
    <source>
        <dbReference type="Proteomes" id="UP000245655"/>
    </source>
</evidence>
<dbReference type="GO" id="GO:0008312">
    <property type="term" value="F:7S RNA binding"/>
    <property type="evidence" value="ECO:0007669"/>
    <property type="project" value="InterPro"/>
</dbReference>
<dbReference type="Proteomes" id="UP000245655">
    <property type="component" value="Unassembled WGS sequence"/>
</dbReference>
<keyword evidence="3 9" id="KW-0378">Hydrolase</keyword>
<reference evidence="12 13" key="1">
    <citation type="submission" date="2018-05" db="EMBL/GenBank/DDBJ databases">
        <title>Genomic Encyclopedia of Type Strains, Phase IV (KMG-IV): sequencing the most valuable type-strain genomes for metagenomic binning, comparative biology and taxonomic classification.</title>
        <authorList>
            <person name="Goeker M."/>
        </authorList>
    </citation>
    <scope>NUCLEOTIDE SEQUENCE [LARGE SCALE GENOMIC DNA]</scope>
    <source>
        <strain evidence="12 13">DSM 7229</strain>
    </source>
</reference>
<evidence type="ECO:0000256" key="3">
    <source>
        <dbReference type="ARBA" id="ARBA00022801"/>
    </source>
</evidence>
<evidence type="ECO:0000256" key="5">
    <source>
        <dbReference type="ARBA" id="ARBA00023134"/>
    </source>
</evidence>
<dbReference type="SUPFAM" id="SSF52540">
    <property type="entry name" value="P-loop containing nucleoside triphosphate hydrolases"/>
    <property type="match status" value="1"/>
</dbReference>
<dbReference type="EMBL" id="QGGM01000001">
    <property type="protein sequence ID" value="PWK15435.1"/>
    <property type="molecule type" value="Genomic_DNA"/>
</dbReference>
<feature type="compositionally biased region" description="Low complexity" evidence="10">
    <location>
        <begin position="504"/>
        <end position="514"/>
    </location>
</feature>
<dbReference type="Pfam" id="PF00448">
    <property type="entry name" value="SRP54"/>
    <property type="match status" value="1"/>
</dbReference>
<dbReference type="InterPro" id="IPR003593">
    <property type="entry name" value="AAA+_ATPase"/>
</dbReference>
<evidence type="ECO:0000256" key="4">
    <source>
        <dbReference type="ARBA" id="ARBA00022884"/>
    </source>
</evidence>
<dbReference type="Pfam" id="PF02881">
    <property type="entry name" value="SRP54_N"/>
    <property type="match status" value="1"/>
</dbReference>
<feature type="region of interest" description="Disordered" evidence="10">
    <location>
        <begin position="450"/>
        <end position="521"/>
    </location>
</feature>
<dbReference type="Gene3D" id="1.10.260.30">
    <property type="entry name" value="Signal recognition particle, SRP54 subunit, M-domain"/>
    <property type="match status" value="1"/>
</dbReference>
<keyword evidence="5 9" id="KW-0342">GTP-binding</keyword>
<organism evidence="12 13">
    <name type="scientific">Psychrobacter immobilis</name>
    <dbReference type="NCBI Taxonomy" id="498"/>
    <lineage>
        <taxon>Bacteria</taxon>
        <taxon>Pseudomonadati</taxon>
        <taxon>Pseudomonadota</taxon>
        <taxon>Gammaproteobacteria</taxon>
        <taxon>Moraxellales</taxon>
        <taxon>Moraxellaceae</taxon>
        <taxon>Psychrobacter</taxon>
    </lineage>
</organism>
<dbReference type="Pfam" id="PF02978">
    <property type="entry name" value="SRP_SPB"/>
    <property type="match status" value="1"/>
</dbReference>
<evidence type="ECO:0000256" key="1">
    <source>
        <dbReference type="ARBA" id="ARBA00005450"/>
    </source>
</evidence>
<evidence type="ECO:0000259" key="11">
    <source>
        <dbReference type="PROSITE" id="PS00300"/>
    </source>
</evidence>
<dbReference type="InterPro" id="IPR042101">
    <property type="entry name" value="SRP54_N_sf"/>
</dbReference>
<dbReference type="SMART" id="SM00962">
    <property type="entry name" value="SRP54"/>
    <property type="match status" value="1"/>
</dbReference>
<comment type="subcellular location">
    <subcellularLocation>
        <location evidence="9">Cytoplasm</location>
    </subcellularLocation>
    <text evidence="9">The SRP-RNC complex is targeted to the cytoplasmic membrane.</text>
</comment>
<dbReference type="Gene3D" id="3.40.50.300">
    <property type="entry name" value="P-loop containing nucleotide triphosphate hydrolases"/>
    <property type="match status" value="1"/>
</dbReference>
<keyword evidence="13" id="KW-1185">Reference proteome</keyword>
<dbReference type="GO" id="GO:0005525">
    <property type="term" value="F:GTP binding"/>
    <property type="evidence" value="ECO:0007669"/>
    <property type="project" value="UniProtKB-UniRule"/>
</dbReference>
<dbReference type="Gene3D" id="1.20.120.140">
    <property type="entry name" value="Signal recognition particle SRP54, nucleotide-binding domain"/>
    <property type="match status" value="1"/>
</dbReference>
<dbReference type="GO" id="GO:0006614">
    <property type="term" value="P:SRP-dependent cotranslational protein targeting to membrane"/>
    <property type="evidence" value="ECO:0007669"/>
    <property type="project" value="InterPro"/>
</dbReference>
<dbReference type="GeneID" id="60254157"/>
<protein>
    <recommendedName>
        <fullName evidence="9">Signal recognition particle protein</fullName>
        <ecNumber evidence="9">3.6.5.4</ecNumber>
    </recommendedName>
    <alternativeName>
        <fullName evidence="9">Fifty-four homolog</fullName>
    </alternativeName>
</protein>
<dbReference type="SUPFAM" id="SSF47446">
    <property type="entry name" value="Signal peptide-binding domain"/>
    <property type="match status" value="1"/>
</dbReference>
<dbReference type="PANTHER" id="PTHR11564">
    <property type="entry name" value="SIGNAL RECOGNITION PARTICLE 54K PROTEIN SRP54"/>
    <property type="match status" value="1"/>
</dbReference>
<feature type="binding site" evidence="9">
    <location>
        <begin position="107"/>
        <end position="114"/>
    </location>
    <ligand>
        <name>GTP</name>
        <dbReference type="ChEBI" id="CHEBI:37565"/>
    </ligand>
</feature>
<dbReference type="RefSeq" id="WP_109589590.1">
    <property type="nucleotide sequence ID" value="NZ_CAJGZY010000001.1"/>
</dbReference>
<evidence type="ECO:0000256" key="10">
    <source>
        <dbReference type="SAM" id="MobiDB-lite"/>
    </source>
</evidence>
<dbReference type="InterPro" id="IPR004780">
    <property type="entry name" value="SRP"/>
</dbReference>
<gene>
    <name evidence="9" type="primary">ffh</name>
    <name evidence="12" type="ORF">C8D84_101386</name>
</gene>
<dbReference type="InterPro" id="IPR022941">
    <property type="entry name" value="SRP54"/>
</dbReference>
<dbReference type="SMART" id="SM00382">
    <property type="entry name" value="AAA"/>
    <property type="match status" value="1"/>
</dbReference>
<feature type="binding site" evidence="9">
    <location>
        <begin position="248"/>
        <end position="251"/>
    </location>
    <ligand>
        <name>GTP</name>
        <dbReference type="ChEBI" id="CHEBI:37565"/>
    </ligand>
</feature>
<dbReference type="FunFam" id="3.40.50.300:FF:000022">
    <property type="entry name" value="Signal recognition particle 54 kDa subunit"/>
    <property type="match status" value="1"/>
</dbReference>
<comment type="similarity">
    <text evidence="1 9">Belongs to the GTP-binding SRP family. SRP54 subfamily.</text>
</comment>
<evidence type="ECO:0000256" key="9">
    <source>
        <dbReference type="HAMAP-Rule" id="MF_00306"/>
    </source>
</evidence>
<comment type="catalytic activity">
    <reaction evidence="8 9">
        <text>GTP + H2O = GDP + phosphate + H(+)</text>
        <dbReference type="Rhea" id="RHEA:19669"/>
        <dbReference type="ChEBI" id="CHEBI:15377"/>
        <dbReference type="ChEBI" id="CHEBI:15378"/>
        <dbReference type="ChEBI" id="CHEBI:37565"/>
        <dbReference type="ChEBI" id="CHEBI:43474"/>
        <dbReference type="ChEBI" id="CHEBI:58189"/>
        <dbReference type="EC" id="3.6.5.4"/>
    </reaction>
</comment>
<comment type="caution">
    <text evidence="12">The sequence shown here is derived from an EMBL/GenBank/DDBJ whole genome shotgun (WGS) entry which is preliminary data.</text>
</comment>
<comment type="domain">
    <text evidence="9">Composed of three domains: the N-terminal N domain, which is responsible for interactions with the ribosome, the central G domain, which binds GTP, and the C-terminal M domain, which binds the RNA and the signal sequence of the RNC.</text>
</comment>
<dbReference type="CDD" id="cd18539">
    <property type="entry name" value="SRP_G"/>
    <property type="match status" value="1"/>
</dbReference>
<dbReference type="InterPro" id="IPR027417">
    <property type="entry name" value="P-loop_NTPase"/>
</dbReference>
<dbReference type="InterPro" id="IPR000897">
    <property type="entry name" value="SRP54_GTPase_dom"/>
</dbReference>
<evidence type="ECO:0000256" key="8">
    <source>
        <dbReference type="ARBA" id="ARBA00048027"/>
    </source>
</evidence>
<comment type="function">
    <text evidence="9">Involved in targeting and insertion of nascent membrane proteins into the cytoplasmic membrane. Binds to the hydrophobic signal sequence of the ribosome-nascent chain (RNC) as it emerges from the ribosomes. The SRP-RNC complex is then targeted to the cytoplasmic membrane where it interacts with the SRP receptor FtsY. Interaction with FtsY leads to the transfer of the RNC complex to the Sec translocase for insertion into the membrane, the hydrolysis of GTP by both Ffh and FtsY, and the dissociation of the SRP-FtsY complex into the individual components.</text>
</comment>
<evidence type="ECO:0000256" key="6">
    <source>
        <dbReference type="ARBA" id="ARBA00023135"/>
    </source>
</evidence>
<dbReference type="HAMAP" id="MF_00306">
    <property type="entry name" value="SRP54"/>
    <property type="match status" value="1"/>
</dbReference>
<accession>A0A2V2A6C4</accession>
<dbReference type="GO" id="GO:0003924">
    <property type="term" value="F:GTPase activity"/>
    <property type="evidence" value="ECO:0007669"/>
    <property type="project" value="UniProtKB-UniRule"/>
</dbReference>
<dbReference type="InterPro" id="IPR036891">
    <property type="entry name" value="Signal_recog_part_SRP54_M_sf"/>
</dbReference>
<evidence type="ECO:0000256" key="7">
    <source>
        <dbReference type="ARBA" id="ARBA00023274"/>
    </source>
</evidence>
<dbReference type="SMART" id="SM00963">
    <property type="entry name" value="SRP54_N"/>
    <property type="match status" value="1"/>
</dbReference>